<dbReference type="RefSeq" id="WP_146537050.1">
    <property type="nucleotide sequence ID" value="NZ_SJPX01000006.1"/>
</dbReference>
<dbReference type="PANTHER" id="PTHR30565">
    <property type="entry name" value="PROTEIN YCIF"/>
    <property type="match status" value="1"/>
</dbReference>
<dbReference type="InterPro" id="IPR012347">
    <property type="entry name" value="Ferritin-like"/>
</dbReference>
<dbReference type="InterPro" id="IPR009078">
    <property type="entry name" value="Ferritin-like_SF"/>
</dbReference>
<dbReference type="Proteomes" id="UP000317977">
    <property type="component" value="Unassembled WGS sequence"/>
</dbReference>
<reference evidence="2 3" key="1">
    <citation type="submission" date="2019-02" db="EMBL/GenBank/DDBJ databases">
        <title>Deep-cultivation of Planctomycetes and their phenomic and genomic characterization uncovers novel biology.</title>
        <authorList>
            <person name="Wiegand S."/>
            <person name="Jogler M."/>
            <person name="Boedeker C."/>
            <person name="Pinto D."/>
            <person name="Vollmers J."/>
            <person name="Rivas-Marin E."/>
            <person name="Kohn T."/>
            <person name="Peeters S.H."/>
            <person name="Heuer A."/>
            <person name="Rast P."/>
            <person name="Oberbeckmann S."/>
            <person name="Bunk B."/>
            <person name="Jeske O."/>
            <person name="Meyerdierks A."/>
            <person name="Storesund J.E."/>
            <person name="Kallscheuer N."/>
            <person name="Luecker S."/>
            <person name="Lage O.M."/>
            <person name="Pohl T."/>
            <person name="Merkel B.J."/>
            <person name="Hornburger P."/>
            <person name="Mueller R.-W."/>
            <person name="Bruemmer F."/>
            <person name="Labrenz M."/>
            <person name="Spormann A.M."/>
            <person name="Op Den Camp H."/>
            <person name="Overmann J."/>
            <person name="Amann R."/>
            <person name="Jetten M.S.M."/>
            <person name="Mascher T."/>
            <person name="Medema M.H."/>
            <person name="Devos D.P."/>
            <person name="Kaster A.-K."/>
            <person name="Ovreas L."/>
            <person name="Rohde M."/>
            <person name="Galperin M.Y."/>
            <person name="Jogler C."/>
        </authorList>
    </citation>
    <scope>NUCLEOTIDE SEQUENCE [LARGE SCALE GENOMIC DNA]</scope>
    <source>
        <strain evidence="2 3">Poly59</strain>
    </source>
</reference>
<dbReference type="EMBL" id="SJPX01000006">
    <property type="protein sequence ID" value="TWU46530.1"/>
    <property type="molecule type" value="Genomic_DNA"/>
</dbReference>
<evidence type="ECO:0000313" key="2">
    <source>
        <dbReference type="EMBL" id="TWU46530.1"/>
    </source>
</evidence>
<protein>
    <submittedName>
        <fullName evidence="2">Uncharacterized protein</fullName>
    </submittedName>
</protein>
<keyword evidence="1" id="KW-0175">Coiled coil</keyword>
<dbReference type="Pfam" id="PF05974">
    <property type="entry name" value="DUF892"/>
    <property type="match status" value="1"/>
</dbReference>
<evidence type="ECO:0000313" key="3">
    <source>
        <dbReference type="Proteomes" id="UP000317977"/>
    </source>
</evidence>
<dbReference type="PANTHER" id="PTHR30565:SF9">
    <property type="entry name" value="PROTEIN YCIF"/>
    <property type="match status" value="1"/>
</dbReference>
<dbReference type="InterPro" id="IPR047114">
    <property type="entry name" value="YciF"/>
</dbReference>
<dbReference type="OrthoDB" id="9795056at2"/>
<name>A0A5C6ED12_9BACT</name>
<evidence type="ECO:0000256" key="1">
    <source>
        <dbReference type="SAM" id="Coils"/>
    </source>
</evidence>
<dbReference type="AlphaFoldDB" id="A0A5C6ED12"/>
<dbReference type="CDD" id="cd07909">
    <property type="entry name" value="YciF"/>
    <property type="match status" value="1"/>
</dbReference>
<proteinExistence type="predicted"/>
<dbReference type="Gene3D" id="1.20.1260.10">
    <property type="match status" value="1"/>
</dbReference>
<dbReference type="InterPro" id="IPR010287">
    <property type="entry name" value="DUF892_YciF-like"/>
</dbReference>
<accession>A0A5C6ED12</accession>
<organism evidence="2 3">
    <name type="scientific">Rubripirellula reticaptiva</name>
    <dbReference type="NCBI Taxonomy" id="2528013"/>
    <lineage>
        <taxon>Bacteria</taxon>
        <taxon>Pseudomonadati</taxon>
        <taxon>Planctomycetota</taxon>
        <taxon>Planctomycetia</taxon>
        <taxon>Pirellulales</taxon>
        <taxon>Pirellulaceae</taxon>
        <taxon>Rubripirellula</taxon>
    </lineage>
</organism>
<sequence length="164" mass="17832">MAMKTLADAFYDELCDALSAEKQLVKALPKMIKAATCEKLTAALESHLAETKEQVERVTQAFEDTGKAAKAKTCEAMKGLVTEAEGMLEEEAEPAVKDAVIIACAQKVEHYEIATYGTLCTWAESLGYENALKLLKQNIEEEENADKKLSKLAVAINKDAFAVG</sequence>
<gene>
    <name evidence="2" type="ORF">Poly59_55030</name>
</gene>
<keyword evidence="3" id="KW-1185">Reference proteome</keyword>
<feature type="coiled-coil region" evidence="1">
    <location>
        <begin position="125"/>
        <end position="152"/>
    </location>
</feature>
<comment type="caution">
    <text evidence="2">The sequence shown here is derived from an EMBL/GenBank/DDBJ whole genome shotgun (WGS) entry which is preliminary data.</text>
</comment>
<dbReference type="SUPFAM" id="SSF47240">
    <property type="entry name" value="Ferritin-like"/>
    <property type="match status" value="1"/>
</dbReference>